<name>A0A2A9HDP7_TEPT2</name>
<dbReference type="InterPro" id="IPR029044">
    <property type="entry name" value="Nucleotide-diphossugar_trans"/>
</dbReference>
<dbReference type="PANTHER" id="PTHR43630:SF1">
    <property type="entry name" value="POLY-BETA-1,6-N-ACETYL-D-GLUCOSAMINE SYNTHASE"/>
    <property type="match status" value="1"/>
</dbReference>
<feature type="transmembrane region" description="Helical" evidence="4">
    <location>
        <begin position="383"/>
        <end position="400"/>
    </location>
</feature>
<keyword evidence="3 6" id="KW-0808">Transferase</keyword>
<evidence type="ECO:0000259" key="5">
    <source>
        <dbReference type="Pfam" id="PF00535"/>
    </source>
</evidence>
<evidence type="ECO:0000256" key="2">
    <source>
        <dbReference type="ARBA" id="ARBA00022676"/>
    </source>
</evidence>
<dbReference type="Proteomes" id="UP000223071">
    <property type="component" value="Unassembled WGS sequence"/>
</dbReference>
<dbReference type="GO" id="GO:0016757">
    <property type="term" value="F:glycosyltransferase activity"/>
    <property type="evidence" value="ECO:0007669"/>
    <property type="project" value="UniProtKB-KW"/>
</dbReference>
<sequence>MVTDWWLAAMGFWGVWLFIPIMIDGYQAFRYLLATLIGRAKRLPIRPVTEAPQGKWPFVTVIVPVYNSAGSLRACIESIRRQSYPAELLEVLAIDNGSRDASFEVFAELQKEPWEGALHWLSTFHQGKPWALNVGIHHARGQYIINLDSDVTLHEDAIANMVAAFEHDPDLVAATGAVEIRPEAGSKGWLRLLHECEFQEYYFAFNVGRRFETMANRLFTLAGAFSAFRREALLASHLYDTSTVGEDTFMTFEMQERFPGKRVGVVTSAVCYTDPIPSLRALYAQRVRWQRGEIEVIAAHPKLAKRGLFYKGFAPVRTLVVDHTLAFPRVAWTFLMPGLVFFGYSWSTVLLAGVALYGAYFVIEAATWTTSALLVVHPSARRLWRGWWVVPFMPAYRYLVFWMRFAGTLTVITEAHQWRTKDPVTATREYALTLVKALPKPGEAKKAA</sequence>
<feature type="transmembrane region" description="Helical" evidence="4">
    <location>
        <begin position="6"/>
        <end position="23"/>
    </location>
</feature>
<proteinExistence type="inferred from homology"/>
<dbReference type="CDD" id="cd06423">
    <property type="entry name" value="CESA_like"/>
    <property type="match status" value="1"/>
</dbReference>
<dbReference type="Pfam" id="PF00535">
    <property type="entry name" value="Glycos_transf_2"/>
    <property type="match status" value="1"/>
</dbReference>
<accession>A0A2A9HDP7</accession>
<evidence type="ECO:0000313" key="6">
    <source>
        <dbReference type="EMBL" id="PFG73928.1"/>
    </source>
</evidence>
<feature type="domain" description="Glycosyltransferase 2-like" evidence="5">
    <location>
        <begin position="60"/>
        <end position="233"/>
    </location>
</feature>
<dbReference type="InterPro" id="IPR001173">
    <property type="entry name" value="Glyco_trans_2-like"/>
</dbReference>
<gene>
    <name evidence="6" type="ORF">A9A59_1134</name>
</gene>
<organism evidence="6 7">
    <name type="scientific">Tepidiforma thermophila (strain KCTC 52669 / CGMCC 1.13589 / G233)</name>
    <dbReference type="NCBI Taxonomy" id="2761530"/>
    <lineage>
        <taxon>Bacteria</taxon>
        <taxon>Bacillati</taxon>
        <taxon>Chloroflexota</taxon>
        <taxon>Tepidiformia</taxon>
        <taxon>Tepidiformales</taxon>
        <taxon>Tepidiformaceae</taxon>
        <taxon>Tepidiforma</taxon>
    </lineage>
</organism>
<dbReference type="InterPro" id="IPR017542">
    <property type="entry name" value="XrtG-assoc_glycosyltfrase"/>
</dbReference>
<keyword evidence="2" id="KW-0328">Glycosyltransferase</keyword>
<dbReference type="PANTHER" id="PTHR43630">
    <property type="entry name" value="POLY-BETA-1,6-N-ACETYL-D-GLUCOSAMINE SYNTHASE"/>
    <property type="match status" value="1"/>
</dbReference>
<keyword evidence="4" id="KW-1133">Transmembrane helix</keyword>
<feature type="transmembrane region" description="Helical" evidence="4">
    <location>
        <begin position="339"/>
        <end position="363"/>
    </location>
</feature>
<keyword evidence="7" id="KW-1185">Reference proteome</keyword>
<comment type="similarity">
    <text evidence="1">Belongs to the glycosyltransferase 2 family.</text>
</comment>
<dbReference type="AlphaFoldDB" id="A0A2A9HDP7"/>
<evidence type="ECO:0000256" key="3">
    <source>
        <dbReference type="ARBA" id="ARBA00022679"/>
    </source>
</evidence>
<reference evidence="6 7" key="1">
    <citation type="submission" date="2017-09" db="EMBL/GenBank/DDBJ databases">
        <title>Sequencing the genomes of two abundant thermophiles in Great Basin hot springs: Thermocrinis jamiesonii and novel Chloroflexi Thermoflexus hugenholtzii.</title>
        <authorList>
            <person name="Hedlund B."/>
        </authorList>
    </citation>
    <scope>NUCLEOTIDE SEQUENCE [LARGE SCALE GENOMIC DNA]</scope>
    <source>
        <strain evidence="6 7">G233</strain>
    </source>
</reference>
<dbReference type="NCBIfam" id="TIGR03111">
    <property type="entry name" value="glyc2_xrt_Gpos1"/>
    <property type="match status" value="1"/>
</dbReference>
<dbReference type="Gene3D" id="3.90.550.10">
    <property type="entry name" value="Spore Coat Polysaccharide Biosynthesis Protein SpsA, Chain A"/>
    <property type="match status" value="1"/>
</dbReference>
<evidence type="ECO:0000256" key="4">
    <source>
        <dbReference type="SAM" id="Phobius"/>
    </source>
</evidence>
<dbReference type="SUPFAM" id="SSF53448">
    <property type="entry name" value="Nucleotide-diphospho-sugar transferases"/>
    <property type="match status" value="1"/>
</dbReference>
<keyword evidence="4" id="KW-0472">Membrane</keyword>
<comment type="caution">
    <text evidence="6">The sequence shown here is derived from an EMBL/GenBank/DDBJ whole genome shotgun (WGS) entry which is preliminary data.</text>
</comment>
<dbReference type="RefSeq" id="WP_098503354.1">
    <property type="nucleotide sequence ID" value="NZ_PDJQ01000001.1"/>
</dbReference>
<evidence type="ECO:0000313" key="7">
    <source>
        <dbReference type="Proteomes" id="UP000223071"/>
    </source>
</evidence>
<dbReference type="EMBL" id="PDJQ01000001">
    <property type="protein sequence ID" value="PFG73928.1"/>
    <property type="molecule type" value="Genomic_DNA"/>
</dbReference>
<protein>
    <submittedName>
        <fullName evidence="6">Putative glycosyltransferase (Exosortase G-associated)</fullName>
    </submittedName>
</protein>
<keyword evidence="4" id="KW-0812">Transmembrane</keyword>
<evidence type="ECO:0000256" key="1">
    <source>
        <dbReference type="ARBA" id="ARBA00006739"/>
    </source>
</evidence>